<protein>
    <submittedName>
        <fullName evidence="3">Uncharacterized protein</fullName>
    </submittedName>
</protein>
<sequence length="949" mass="104242">MAEPGPGPSTMASSPVVPGTAKQLRVKRRIVNLVNPADPVEFSGHSMSYEDSMDKENISIQPERGERERTPSPKMSVPSYTPLGLGKDGVRGILRQTGTPGSGNGVRFFPKNKFRIITPNQSLNPPPPSDDVPTPQPPASPRSGSFLSQLLAVTIPSMSPRRPPVAPVEPEVSEEQIEPDESWEVPGQEGEVSLVASSIASDRSVAISDQAEESEPWTGTPEVHSSPLGLPTAMSDASIDKSQDLELPSRDFNLPPDMSDLLTQKLDRPADVDSFSISDFSRTHVRPTDRSSGHESGSRLEAFPSRGDRSLGASRGDMTGMSSFASPGDKSDDNPTIRRQLSPLPSRASPPPAPHTPTPPTKAFTSIFADMSAEQAGMSWPLATQSSPIKSDVDAEETAFHSALFADDLSTTPVDLPRTLKDQKLPSGGTPGDVTQYFDCTSPSPTPVVTNPAPSTRGLLSIARSPAGIPLVQPARALFDAHSAHTSALSSELELYRNLSAKLQAEVHERDGLLADLNLRVIEGEVWRVRVDELEEKVKQLKSADLSHSTNMFRGAISSASAPQHAGDRTTMDQATTRDAEIRLAKALADQEALTARMTELETAYKRQGEELDSAQAAISKMEERERDHAVQNRRIGEELRTQLEAVTRRERSLHAQLDEAHREMTTLRDHADRAEKLERRVEAQDREMNKIRDLRREDEEEMGRLASHVDELSARVAGEDELINKLAEAETRAGEEKHIRRQVEKEVKTLRKERAEQDEEIQELRRSLEQTKAELLARLDVPSKATEGEIARLRAESASKDLEIVTLQKRKIELKEDLEMLNIALDSKQQELELMKRKFAVRGVAGSTPLASSRKVNLDTPAAGLEIETPLPGRHLNTRRRSSAAFVTPSMGSVREHGKVLRGGHGTDLWKTSTAKKVMSKVDEENRPPVEEMLASTRRSARREAMLA</sequence>
<name>A0AAD9FIX6_PAPLA</name>
<keyword evidence="1" id="KW-0175">Coiled coil</keyword>
<feature type="compositionally biased region" description="Pro residues" evidence="2">
    <location>
        <begin position="124"/>
        <end position="140"/>
    </location>
</feature>
<feature type="compositionally biased region" description="Pro residues" evidence="2">
    <location>
        <begin position="348"/>
        <end position="360"/>
    </location>
</feature>
<feature type="region of interest" description="Disordered" evidence="2">
    <location>
        <begin position="920"/>
        <end position="949"/>
    </location>
</feature>
<accession>A0AAD9FIX6</accession>
<feature type="coiled-coil region" evidence="1">
    <location>
        <begin position="805"/>
        <end position="839"/>
    </location>
</feature>
<feature type="compositionally biased region" description="Basic and acidic residues" evidence="2">
    <location>
        <begin position="238"/>
        <end position="249"/>
    </location>
</feature>
<reference evidence="3" key="1">
    <citation type="submission" date="2023-02" db="EMBL/GenBank/DDBJ databases">
        <title>Identification and recombinant expression of a fungal hydrolase from Papiliotrema laurentii that hydrolyzes apple cutin and clears colloidal polyester polyurethane.</title>
        <authorList>
            <consortium name="DOE Joint Genome Institute"/>
            <person name="Roman V.A."/>
            <person name="Bojanowski C."/>
            <person name="Crable B.R."/>
            <person name="Wagner D.N."/>
            <person name="Hung C.S."/>
            <person name="Nadeau L.J."/>
            <person name="Schratz L."/>
            <person name="Haridas S."/>
            <person name="Pangilinan J."/>
            <person name="Lipzen A."/>
            <person name="Na H."/>
            <person name="Yan M."/>
            <person name="Ng V."/>
            <person name="Grigoriev I.V."/>
            <person name="Spatafora J.W."/>
            <person name="Barlow D."/>
            <person name="Biffinger J."/>
            <person name="Kelley-Loughnane N."/>
            <person name="Varaljay V.A."/>
            <person name="Crookes-Goodson W.J."/>
        </authorList>
    </citation>
    <scope>NUCLEOTIDE SEQUENCE</scope>
    <source>
        <strain evidence="3">5307AH</strain>
    </source>
</reference>
<feature type="compositionally biased region" description="Acidic residues" evidence="2">
    <location>
        <begin position="171"/>
        <end position="183"/>
    </location>
</feature>
<dbReference type="Proteomes" id="UP001182556">
    <property type="component" value="Unassembled WGS sequence"/>
</dbReference>
<feature type="compositionally biased region" description="Basic and acidic residues" evidence="2">
    <location>
        <begin position="286"/>
        <end position="298"/>
    </location>
</feature>
<keyword evidence="4" id="KW-1185">Reference proteome</keyword>
<feature type="coiled-coil region" evidence="1">
    <location>
        <begin position="727"/>
        <end position="775"/>
    </location>
</feature>
<evidence type="ECO:0000256" key="1">
    <source>
        <dbReference type="SAM" id="Coils"/>
    </source>
</evidence>
<comment type="caution">
    <text evidence="3">The sequence shown here is derived from an EMBL/GenBank/DDBJ whole genome shotgun (WGS) entry which is preliminary data.</text>
</comment>
<evidence type="ECO:0000313" key="4">
    <source>
        <dbReference type="Proteomes" id="UP001182556"/>
    </source>
</evidence>
<feature type="region of interest" description="Disordered" evidence="2">
    <location>
        <begin position="1"/>
        <end position="23"/>
    </location>
</feature>
<dbReference type="EMBL" id="JAODAN010000012">
    <property type="protein sequence ID" value="KAK1921010.1"/>
    <property type="molecule type" value="Genomic_DNA"/>
</dbReference>
<proteinExistence type="predicted"/>
<organism evidence="3 4">
    <name type="scientific">Papiliotrema laurentii</name>
    <name type="common">Cryptococcus laurentii</name>
    <dbReference type="NCBI Taxonomy" id="5418"/>
    <lineage>
        <taxon>Eukaryota</taxon>
        <taxon>Fungi</taxon>
        <taxon>Dikarya</taxon>
        <taxon>Basidiomycota</taxon>
        <taxon>Agaricomycotina</taxon>
        <taxon>Tremellomycetes</taxon>
        <taxon>Tremellales</taxon>
        <taxon>Rhynchogastremaceae</taxon>
        <taxon>Papiliotrema</taxon>
    </lineage>
</organism>
<gene>
    <name evidence="3" type="ORF">DB88DRAFT_118982</name>
</gene>
<evidence type="ECO:0000313" key="3">
    <source>
        <dbReference type="EMBL" id="KAK1921010.1"/>
    </source>
</evidence>
<evidence type="ECO:0000256" key="2">
    <source>
        <dbReference type="SAM" id="MobiDB-lite"/>
    </source>
</evidence>
<feature type="region of interest" description="Disordered" evidence="2">
    <location>
        <begin position="35"/>
        <end position="363"/>
    </location>
</feature>
<feature type="coiled-coil region" evidence="1">
    <location>
        <begin position="584"/>
        <end position="702"/>
    </location>
</feature>
<dbReference type="AlphaFoldDB" id="A0AAD9FIX6"/>
<feature type="compositionally biased region" description="Basic and acidic residues" evidence="2">
    <location>
        <begin position="52"/>
        <end position="71"/>
    </location>
</feature>
<feature type="compositionally biased region" description="Basic and acidic residues" evidence="2">
    <location>
        <begin position="921"/>
        <end position="931"/>
    </location>
</feature>